<reference evidence="1 4" key="1">
    <citation type="journal article" date="2011" name="Nature">
        <title>The Medicago genome provides insight into the evolution of rhizobial symbioses.</title>
        <authorList>
            <person name="Young N.D."/>
            <person name="Debelle F."/>
            <person name="Oldroyd G.E."/>
            <person name="Geurts R."/>
            <person name="Cannon S.B."/>
            <person name="Udvardi M.K."/>
            <person name="Benedito V.A."/>
            <person name="Mayer K.F."/>
            <person name="Gouzy J."/>
            <person name="Schoof H."/>
            <person name="Van de Peer Y."/>
            <person name="Proost S."/>
            <person name="Cook D.R."/>
            <person name="Meyers B.C."/>
            <person name="Spannagl M."/>
            <person name="Cheung F."/>
            <person name="De Mita S."/>
            <person name="Krishnakumar V."/>
            <person name="Gundlach H."/>
            <person name="Zhou S."/>
            <person name="Mudge J."/>
            <person name="Bharti A.K."/>
            <person name="Murray J.D."/>
            <person name="Naoumkina M.A."/>
            <person name="Rosen B."/>
            <person name="Silverstein K.A."/>
            <person name="Tang H."/>
            <person name="Rombauts S."/>
            <person name="Zhao P.X."/>
            <person name="Zhou P."/>
            <person name="Barbe V."/>
            <person name="Bardou P."/>
            <person name="Bechner M."/>
            <person name="Bellec A."/>
            <person name="Berger A."/>
            <person name="Berges H."/>
            <person name="Bidwell S."/>
            <person name="Bisseling T."/>
            <person name="Choisne N."/>
            <person name="Couloux A."/>
            <person name="Denny R."/>
            <person name="Deshpande S."/>
            <person name="Dai X."/>
            <person name="Doyle J.J."/>
            <person name="Dudez A.M."/>
            <person name="Farmer A.D."/>
            <person name="Fouteau S."/>
            <person name="Franken C."/>
            <person name="Gibelin C."/>
            <person name="Gish J."/>
            <person name="Goldstein S."/>
            <person name="Gonzalez A.J."/>
            <person name="Green P.J."/>
            <person name="Hallab A."/>
            <person name="Hartog M."/>
            <person name="Hua A."/>
            <person name="Humphray S.J."/>
            <person name="Jeong D.H."/>
            <person name="Jing Y."/>
            <person name="Jocker A."/>
            <person name="Kenton S.M."/>
            <person name="Kim D.J."/>
            <person name="Klee K."/>
            <person name="Lai H."/>
            <person name="Lang C."/>
            <person name="Lin S."/>
            <person name="Macmil S.L."/>
            <person name="Magdelenat G."/>
            <person name="Matthews L."/>
            <person name="McCorrison J."/>
            <person name="Monaghan E.L."/>
            <person name="Mun J.H."/>
            <person name="Najar F.Z."/>
            <person name="Nicholson C."/>
            <person name="Noirot C."/>
            <person name="O'Bleness M."/>
            <person name="Paule C.R."/>
            <person name="Poulain J."/>
            <person name="Prion F."/>
            <person name="Qin B."/>
            <person name="Qu C."/>
            <person name="Retzel E.F."/>
            <person name="Riddle C."/>
            <person name="Sallet E."/>
            <person name="Samain S."/>
            <person name="Samson N."/>
            <person name="Sanders I."/>
            <person name="Saurat O."/>
            <person name="Scarpelli C."/>
            <person name="Schiex T."/>
            <person name="Segurens B."/>
            <person name="Severin A.J."/>
            <person name="Sherrier D.J."/>
            <person name="Shi R."/>
            <person name="Sims S."/>
            <person name="Singer S.R."/>
            <person name="Sinharoy S."/>
            <person name="Sterck L."/>
            <person name="Viollet A."/>
            <person name="Wang B.B."/>
            <person name="Wang K."/>
            <person name="Wang M."/>
            <person name="Wang X."/>
            <person name="Warfsmann J."/>
            <person name="Weissenbach J."/>
            <person name="White D.D."/>
            <person name="White J.D."/>
            <person name="Wiley G.B."/>
            <person name="Wincker P."/>
            <person name="Xing Y."/>
            <person name="Yang L."/>
            <person name="Yao Z."/>
            <person name="Ying F."/>
            <person name="Zhai J."/>
            <person name="Zhou L."/>
            <person name="Zuber A."/>
            <person name="Denarie J."/>
            <person name="Dixon R.A."/>
            <person name="May G.D."/>
            <person name="Schwartz D.C."/>
            <person name="Rogers J."/>
            <person name="Quetier F."/>
            <person name="Town C.D."/>
            <person name="Roe B.A."/>
        </authorList>
    </citation>
    <scope>NUCLEOTIDE SEQUENCE [LARGE SCALE GENOMIC DNA]</scope>
    <source>
        <strain evidence="1">A17</strain>
        <strain evidence="3 4">cv. Jemalong A17</strain>
    </source>
</reference>
<dbReference type="EMBL" id="CM001218">
    <property type="protein sequence ID" value="KEH38562.1"/>
    <property type="molecule type" value="Genomic_DNA"/>
</dbReference>
<organism evidence="1 4">
    <name type="scientific">Medicago truncatula</name>
    <name type="common">Barrel medic</name>
    <name type="synonym">Medicago tribuloides</name>
    <dbReference type="NCBI Taxonomy" id="3880"/>
    <lineage>
        <taxon>Eukaryota</taxon>
        <taxon>Viridiplantae</taxon>
        <taxon>Streptophyta</taxon>
        <taxon>Embryophyta</taxon>
        <taxon>Tracheophyta</taxon>
        <taxon>Spermatophyta</taxon>
        <taxon>Magnoliopsida</taxon>
        <taxon>eudicotyledons</taxon>
        <taxon>Gunneridae</taxon>
        <taxon>Pentapetalae</taxon>
        <taxon>rosids</taxon>
        <taxon>fabids</taxon>
        <taxon>Fabales</taxon>
        <taxon>Fabaceae</taxon>
        <taxon>Papilionoideae</taxon>
        <taxon>50 kb inversion clade</taxon>
        <taxon>NPAAA clade</taxon>
        <taxon>Hologalegina</taxon>
        <taxon>IRL clade</taxon>
        <taxon>Trifolieae</taxon>
        <taxon>Medicago</taxon>
    </lineage>
</organism>
<reference evidence="3" key="3">
    <citation type="submission" date="2015-04" db="UniProtKB">
        <authorList>
            <consortium name="EnsemblPlants"/>
        </authorList>
    </citation>
    <scope>IDENTIFICATION</scope>
    <source>
        <strain evidence="3">cv. Jemalong A17</strain>
    </source>
</reference>
<name>A0A072V9R7_MEDTR</name>
<dbReference type="EnsemblPlants" id="KEH38562">
    <property type="protein sequence ID" value="KEH38562"/>
    <property type="gene ID" value="MTR_2g073470"/>
</dbReference>
<evidence type="ECO:0000313" key="4">
    <source>
        <dbReference type="Proteomes" id="UP000002051"/>
    </source>
</evidence>
<proteinExistence type="predicted"/>
<evidence type="ECO:0000313" key="2">
    <source>
        <dbReference type="EMBL" id="RHN74848.1"/>
    </source>
</evidence>
<dbReference type="Proteomes" id="UP000265566">
    <property type="component" value="Chromosome 2"/>
</dbReference>
<keyword evidence="4" id="KW-1185">Reference proteome</keyword>
<reference evidence="1 4" key="2">
    <citation type="journal article" date="2014" name="BMC Genomics">
        <title>An improved genome release (version Mt4.0) for the model legume Medicago truncatula.</title>
        <authorList>
            <person name="Tang H."/>
            <person name="Krishnakumar V."/>
            <person name="Bidwell S."/>
            <person name="Rosen B."/>
            <person name="Chan A."/>
            <person name="Zhou S."/>
            <person name="Gentzbittel L."/>
            <person name="Childs K.L."/>
            <person name="Yandell M."/>
            <person name="Gundlach H."/>
            <person name="Mayer K.F."/>
            <person name="Schwartz D.C."/>
            <person name="Town C.D."/>
        </authorList>
    </citation>
    <scope>GENOME REANNOTATION</scope>
    <source>
        <strain evidence="1">A17</strain>
        <strain evidence="3 4">cv. Jemalong A17</strain>
    </source>
</reference>
<reference evidence="2" key="4">
    <citation type="journal article" date="2018" name="Nat. Plants">
        <title>Whole-genome landscape of Medicago truncatula symbiotic genes.</title>
        <authorList>
            <person name="Pecrix Y."/>
            <person name="Gamas P."/>
            <person name="Carrere S."/>
        </authorList>
    </citation>
    <scope>NUCLEOTIDE SEQUENCE</scope>
    <source>
        <tissue evidence="2">Leaves</tissue>
    </source>
</reference>
<dbReference type="Gramene" id="rna10974">
    <property type="protein sequence ID" value="RHN74848.1"/>
    <property type="gene ID" value="gene10974"/>
</dbReference>
<dbReference type="HOGENOM" id="CLU_2609616_0_0_1"/>
<accession>A0A072V9R7</accession>
<gene>
    <name evidence="1" type="ordered locus">MTR_2g073470</name>
    <name evidence="2" type="ORF">MtrunA17_Chr2g0314761</name>
</gene>
<evidence type="ECO:0000313" key="3">
    <source>
        <dbReference type="EnsemblPlants" id="KEH38562"/>
    </source>
</evidence>
<dbReference type="EMBL" id="PSQE01000002">
    <property type="protein sequence ID" value="RHN74848.1"/>
    <property type="molecule type" value="Genomic_DNA"/>
</dbReference>
<dbReference type="AlphaFoldDB" id="A0A072V9R7"/>
<protein>
    <submittedName>
        <fullName evidence="1 3">Uncharacterized protein</fullName>
    </submittedName>
</protein>
<evidence type="ECO:0000313" key="1">
    <source>
        <dbReference type="EMBL" id="KEH38562.1"/>
    </source>
</evidence>
<sequence length="79" mass="8801">MVQPVMDEPQVIVNAQPEVAITAVIEIATVAHITNDATVEISYKAPEIENVIGEQRQVYYCVEDGFEKNRDIKIVEDIG</sequence>
<dbReference type="Proteomes" id="UP000002051">
    <property type="component" value="Chromosome 2"/>
</dbReference>